<reference evidence="3 4" key="1">
    <citation type="submission" date="2024-06" db="EMBL/GenBank/DDBJ databases">
        <title>The Natural Products Discovery Center: Release of the First 8490 Sequenced Strains for Exploring Actinobacteria Biosynthetic Diversity.</title>
        <authorList>
            <person name="Kalkreuter E."/>
            <person name="Kautsar S.A."/>
            <person name="Yang D."/>
            <person name="Bader C.D."/>
            <person name="Teijaro C.N."/>
            <person name="Fluegel L."/>
            <person name="Davis C.M."/>
            <person name="Simpson J.R."/>
            <person name="Lauterbach L."/>
            <person name="Steele A.D."/>
            <person name="Gui C."/>
            <person name="Meng S."/>
            <person name="Li G."/>
            <person name="Viehrig K."/>
            <person name="Ye F."/>
            <person name="Su P."/>
            <person name="Kiefer A.F."/>
            <person name="Nichols A."/>
            <person name="Cepeda A.J."/>
            <person name="Yan W."/>
            <person name="Fan B."/>
            <person name="Jiang Y."/>
            <person name="Adhikari A."/>
            <person name="Zheng C.-J."/>
            <person name="Schuster L."/>
            <person name="Cowan T.M."/>
            <person name="Smanski M.J."/>
            <person name="Chevrette M.G."/>
            <person name="De Carvalho L.P.S."/>
            <person name="Shen B."/>
        </authorList>
    </citation>
    <scope>NUCLEOTIDE SEQUENCE [LARGE SCALE GENOMIC DNA]</scope>
    <source>
        <strain evidence="3 4">NPDC048946</strain>
    </source>
</reference>
<dbReference type="Gene3D" id="3.20.20.370">
    <property type="entry name" value="Glycoside hydrolase/deacetylase"/>
    <property type="match status" value="1"/>
</dbReference>
<feature type="compositionally biased region" description="Low complexity" evidence="1">
    <location>
        <begin position="45"/>
        <end position="81"/>
    </location>
</feature>
<evidence type="ECO:0000313" key="3">
    <source>
        <dbReference type="EMBL" id="MEU8132056.1"/>
    </source>
</evidence>
<comment type="caution">
    <text evidence="3">The sequence shown here is derived from an EMBL/GenBank/DDBJ whole genome shotgun (WGS) entry which is preliminary data.</text>
</comment>
<organism evidence="3 4">
    <name type="scientific">Streptodolium elevatio</name>
    <dbReference type="NCBI Taxonomy" id="3157996"/>
    <lineage>
        <taxon>Bacteria</taxon>
        <taxon>Bacillati</taxon>
        <taxon>Actinomycetota</taxon>
        <taxon>Actinomycetes</taxon>
        <taxon>Kitasatosporales</taxon>
        <taxon>Streptomycetaceae</taxon>
        <taxon>Streptodolium</taxon>
    </lineage>
</organism>
<keyword evidence="4" id="KW-1185">Reference proteome</keyword>
<protein>
    <submittedName>
        <fullName evidence="3">Polysaccharide deacetylase family protein</fullName>
    </submittedName>
</protein>
<dbReference type="SUPFAM" id="SSF88713">
    <property type="entry name" value="Glycoside hydrolase/deacetylase"/>
    <property type="match status" value="1"/>
</dbReference>
<dbReference type="InterPro" id="IPR011330">
    <property type="entry name" value="Glyco_hydro/deAcase_b/a-brl"/>
</dbReference>
<name>A0ABV3D8J2_9ACTN</name>
<sequence length="292" mass="30473">MALLALLVLAATGCATDGGTPGGARSGRPDAQADAAGGGQDRTGADGAPSSAADRSAGAPRAAPDPRLGRAAPPAAPAAEPALPPAFNTVPTPVADTLVRGTASSGRTVALTFDDGPSSEWTPQVLALLDRYDAKATFCVVGEQAREHPDLLRTIVAKGHQLCDHSETHDERIARLPQAKLRSQITMARDAILKAVPGVRIPWFRSPGGSWTAAVRGTAASFGMKPLDWSVDSRDWERGGADRILATVKRELRPGGVVLMHDAGGDREQTVAALTKLLPWLVAQGYRFDFPA</sequence>
<evidence type="ECO:0000313" key="4">
    <source>
        <dbReference type="Proteomes" id="UP001551482"/>
    </source>
</evidence>
<evidence type="ECO:0000259" key="2">
    <source>
        <dbReference type="PROSITE" id="PS51677"/>
    </source>
</evidence>
<accession>A0ABV3D8J2</accession>
<dbReference type="PROSITE" id="PS51677">
    <property type="entry name" value="NODB"/>
    <property type="match status" value="1"/>
</dbReference>
<dbReference type="InterPro" id="IPR002509">
    <property type="entry name" value="NODB_dom"/>
</dbReference>
<dbReference type="Pfam" id="PF01522">
    <property type="entry name" value="Polysacc_deac_1"/>
    <property type="match status" value="1"/>
</dbReference>
<evidence type="ECO:0000256" key="1">
    <source>
        <dbReference type="SAM" id="MobiDB-lite"/>
    </source>
</evidence>
<dbReference type="EMBL" id="JBEZFP010000001">
    <property type="protein sequence ID" value="MEU8132056.1"/>
    <property type="molecule type" value="Genomic_DNA"/>
</dbReference>
<proteinExistence type="predicted"/>
<feature type="region of interest" description="Disordered" evidence="1">
    <location>
        <begin position="15"/>
        <end position="89"/>
    </location>
</feature>
<dbReference type="PANTHER" id="PTHR10587">
    <property type="entry name" value="GLYCOSYL TRANSFERASE-RELATED"/>
    <property type="match status" value="1"/>
</dbReference>
<dbReference type="CDD" id="cd10917">
    <property type="entry name" value="CE4_NodB_like_6s_7s"/>
    <property type="match status" value="1"/>
</dbReference>
<dbReference type="PANTHER" id="PTHR10587:SF137">
    <property type="entry name" value="4-DEOXY-4-FORMAMIDO-L-ARABINOSE-PHOSPHOUNDECAPRENOL DEFORMYLASE ARND-RELATED"/>
    <property type="match status" value="1"/>
</dbReference>
<feature type="domain" description="NodB homology" evidence="2">
    <location>
        <begin position="107"/>
        <end position="289"/>
    </location>
</feature>
<dbReference type="RefSeq" id="WP_358347236.1">
    <property type="nucleotide sequence ID" value="NZ_JBEZFP010000001.1"/>
</dbReference>
<gene>
    <name evidence="3" type="ORF">AB0C36_00955</name>
</gene>
<dbReference type="Proteomes" id="UP001551482">
    <property type="component" value="Unassembled WGS sequence"/>
</dbReference>
<dbReference type="InterPro" id="IPR050248">
    <property type="entry name" value="Polysacc_deacetylase_ArnD"/>
</dbReference>